<keyword evidence="5 7" id="KW-1015">Disulfide bond</keyword>
<dbReference type="InterPro" id="IPR023205">
    <property type="entry name" value="DsbA/DsbL"/>
</dbReference>
<comment type="subcellular location">
    <subcellularLocation>
        <location evidence="1 7">Periplasm</location>
    </subcellularLocation>
</comment>
<dbReference type="PANTHER" id="PTHR35891">
    <property type="entry name" value="THIOL:DISULFIDE INTERCHANGE PROTEIN DSBA"/>
    <property type="match status" value="1"/>
</dbReference>
<dbReference type="InterPro" id="IPR036249">
    <property type="entry name" value="Thioredoxin-like_sf"/>
</dbReference>
<evidence type="ECO:0000256" key="7">
    <source>
        <dbReference type="PIRNR" id="PIRNR001488"/>
    </source>
</evidence>
<dbReference type="SUPFAM" id="SSF52833">
    <property type="entry name" value="Thioredoxin-like"/>
    <property type="match status" value="1"/>
</dbReference>
<evidence type="ECO:0000259" key="9">
    <source>
        <dbReference type="PROSITE" id="PS51352"/>
    </source>
</evidence>
<reference evidence="11" key="1">
    <citation type="journal article" date="2019" name="Int. J. Syst. Evol. Microbiol.">
        <title>The Global Catalogue of Microorganisms (GCM) 10K type strain sequencing project: providing services to taxonomists for standard genome sequencing and annotation.</title>
        <authorList>
            <consortium name="The Broad Institute Genomics Platform"/>
            <consortium name="The Broad Institute Genome Sequencing Center for Infectious Disease"/>
            <person name="Wu L."/>
            <person name="Ma J."/>
        </authorList>
    </citation>
    <scope>NUCLEOTIDE SEQUENCE [LARGE SCALE GENOMIC DNA]</scope>
    <source>
        <strain evidence="11">JCM 17804</strain>
    </source>
</reference>
<keyword evidence="4 7" id="KW-0574">Periplasm</keyword>
<evidence type="ECO:0000256" key="6">
    <source>
        <dbReference type="ARBA" id="ARBA00023284"/>
    </source>
</evidence>
<evidence type="ECO:0000256" key="8">
    <source>
        <dbReference type="SAM" id="SignalP"/>
    </source>
</evidence>
<dbReference type="InterPro" id="IPR001853">
    <property type="entry name" value="DSBA-like_thioredoxin_dom"/>
</dbReference>
<protein>
    <recommendedName>
        <fullName evidence="7">Thiol:disulfide interchange protein</fullName>
    </recommendedName>
</protein>
<dbReference type="PIRSF" id="PIRSF001488">
    <property type="entry name" value="Tdi_protein"/>
    <property type="match status" value="1"/>
</dbReference>
<gene>
    <name evidence="10" type="primary">dsbA</name>
    <name evidence="10" type="ORF">GCM10023165_39170</name>
</gene>
<name>A0ABP8I4R2_9BURK</name>
<evidence type="ECO:0000256" key="5">
    <source>
        <dbReference type="ARBA" id="ARBA00023157"/>
    </source>
</evidence>
<dbReference type="CDD" id="cd03019">
    <property type="entry name" value="DsbA_DsbA"/>
    <property type="match status" value="1"/>
</dbReference>
<feature type="chain" id="PRO_5046652188" description="Thiol:disulfide interchange protein" evidence="8">
    <location>
        <begin position="25"/>
        <end position="214"/>
    </location>
</feature>
<keyword evidence="3 8" id="KW-0732">Signal</keyword>
<dbReference type="InterPro" id="IPR013766">
    <property type="entry name" value="Thioredoxin_domain"/>
</dbReference>
<dbReference type="RefSeq" id="WP_345540001.1">
    <property type="nucleotide sequence ID" value="NZ_BAABGJ010000073.1"/>
</dbReference>
<feature type="signal peptide" evidence="8">
    <location>
        <begin position="1"/>
        <end position="24"/>
    </location>
</feature>
<evidence type="ECO:0000256" key="1">
    <source>
        <dbReference type="ARBA" id="ARBA00004418"/>
    </source>
</evidence>
<sequence length="214" mass="23915">MKRRDFSLAATSLGLLPLISPAQAQGQAPKAGSDYAVLDKRAPVDAPAGKVEVIEFFWYSCPHCNAFEPTLEGWARKLPAHVAFRRVPVAFQASFQPQQKLYYALEAMGKVDEYQRRVFNAIHQQRQNLSGDQQIIDWAAANGLDKDKFTEQYKSFSVASKIQRAKQLQDAYQVAGVPSLGIAGRWYVDGEMARSMERALQITDYLVGEARKSA</sequence>
<dbReference type="Gene3D" id="3.40.30.10">
    <property type="entry name" value="Glutaredoxin"/>
    <property type="match status" value="1"/>
</dbReference>
<dbReference type="InterPro" id="IPR050824">
    <property type="entry name" value="Thiol_disulfide_DsbA"/>
</dbReference>
<evidence type="ECO:0000256" key="3">
    <source>
        <dbReference type="ARBA" id="ARBA00022729"/>
    </source>
</evidence>
<comment type="similarity">
    <text evidence="2">Belongs to the thioredoxin family. DsbA subfamily.</text>
</comment>
<evidence type="ECO:0000256" key="2">
    <source>
        <dbReference type="ARBA" id="ARBA00005791"/>
    </source>
</evidence>
<evidence type="ECO:0000313" key="11">
    <source>
        <dbReference type="Proteomes" id="UP001500975"/>
    </source>
</evidence>
<evidence type="ECO:0000313" key="10">
    <source>
        <dbReference type="EMBL" id="GAA4351159.1"/>
    </source>
</evidence>
<evidence type="ECO:0000256" key="4">
    <source>
        <dbReference type="ARBA" id="ARBA00022764"/>
    </source>
</evidence>
<dbReference type="PROSITE" id="PS51352">
    <property type="entry name" value="THIOREDOXIN_2"/>
    <property type="match status" value="1"/>
</dbReference>
<dbReference type="PANTHER" id="PTHR35891:SF3">
    <property type="entry name" value="THIOL:DISULFIDE INTERCHANGE PROTEIN DSBL"/>
    <property type="match status" value="1"/>
</dbReference>
<comment type="caution">
    <text evidence="10">The sequence shown here is derived from an EMBL/GenBank/DDBJ whole genome shotgun (WGS) entry which is preliminary data.</text>
</comment>
<dbReference type="Pfam" id="PF01323">
    <property type="entry name" value="DSBA"/>
    <property type="match status" value="1"/>
</dbReference>
<dbReference type="EMBL" id="BAABGJ010000073">
    <property type="protein sequence ID" value="GAA4351159.1"/>
    <property type="molecule type" value="Genomic_DNA"/>
</dbReference>
<accession>A0ABP8I4R2</accession>
<proteinExistence type="inferred from homology"/>
<keyword evidence="11" id="KW-1185">Reference proteome</keyword>
<organism evidence="10 11">
    <name type="scientific">Variovorax defluvii</name>
    <dbReference type="NCBI Taxonomy" id="913761"/>
    <lineage>
        <taxon>Bacteria</taxon>
        <taxon>Pseudomonadati</taxon>
        <taxon>Pseudomonadota</taxon>
        <taxon>Betaproteobacteria</taxon>
        <taxon>Burkholderiales</taxon>
        <taxon>Comamonadaceae</taxon>
        <taxon>Variovorax</taxon>
    </lineage>
</organism>
<feature type="domain" description="Thioredoxin" evidence="9">
    <location>
        <begin position="22"/>
        <end position="174"/>
    </location>
</feature>
<keyword evidence="6" id="KW-0676">Redox-active center</keyword>
<dbReference type="Proteomes" id="UP001500975">
    <property type="component" value="Unassembled WGS sequence"/>
</dbReference>